<gene>
    <name evidence="1" type="ORF">NZD86_11980</name>
</gene>
<dbReference type="RefSeq" id="WP_268041872.1">
    <property type="nucleotide sequence ID" value="NZ_CP104064.1"/>
</dbReference>
<evidence type="ECO:0000313" key="2">
    <source>
        <dbReference type="Proteomes" id="UP001164803"/>
    </source>
</evidence>
<sequence length="209" mass="22243">MGSAALLDQVWKLLANDTTFLSYRGWFNKAVLAASASAGSTSIQVTNMVSYVTGEQLRIGPVATTATTTGTGTSIPVSALPAAVATNGQVQSFLTPSSSGGDKVAYIVKEEETDGIVDSTTIPIVLLYIRSGKPDVRTPTVYIGKVVIDCFASSGNTARQMVERTQALMQNWEPPGFFVSRSAYDTSFKTGITGVKGHRIYYDVSYFVG</sequence>
<dbReference type="EMBL" id="CP104064">
    <property type="protein sequence ID" value="WAH35047.1"/>
    <property type="molecule type" value="Genomic_DNA"/>
</dbReference>
<evidence type="ECO:0000313" key="1">
    <source>
        <dbReference type="EMBL" id="WAH35047.1"/>
    </source>
</evidence>
<organism evidence="1 2">
    <name type="scientific">Alicyclobacillus dauci</name>
    <dbReference type="NCBI Taxonomy" id="1475485"/>
    <lineage>
        <taxon>Bacteria</taxon>
        <taxon>Bacillati</taxon>
        <taxon>Bacillota</taxon>
        <taxon>Bacilli</taxon>
        <taxon>Bacillales</taxon>
        <taxon>Alicyclobacillaceae</taxon>
        <taxon>Alicyclobacillus</taxon>
    </lineage>
</organism>
<keyword evidence="2" id="KW-1185">Reference proteome</keyword>
<protein>
    <submittedName>
        <fullName evidence="1">Uncharacterized protein</fullName>
    </submittedName>
</protein>
<proteinExistence type="predicted"/>
<reference evidence="1" key="1">
    <citation type="submission" date="2022-08" db="EMBL/GenBank/DDBJ databases">
        <title>Alicyclobacillus dauci DSM2870, complete genome.</title>
        <authorList>
            <person name="Wang Q."/>
            <person name="Cai R."/>
            <person name="Wang Z."/>
        </authorList>
    </citation>
    <scope>NUCLEOTIDE SEQUENCE</scope>
    <source>
        <strain evidence="1">DSM 28700</strain>
    </source>
</reference>
<name>A0ABY6YXG8_9BACL</name>
<accession>A0ABY6YXG8</accession>
<dbReference type="Proteomes" id="UP001164803">
    <property type="component" value="Chromosome"/>
</dbReference>